<reference evidence="4 5" key="1">
    <citation type="journal article" date="2018" name="Int. J. Syst. Evol. Microbiol.">
        <title>Planococcus salinus sp. nov., a moderately halophilic bacterium isolated from a saline-alkali soil.</title>
        <authorList>
            <person name="Gan L."/>
        </authorList>
    </citation>
    <scope>NUCLEOTIDE SEQUENCE [LARGE SCALE GENOMIC DNA]</scope>
    <source>
        <strain evidence="4 5">LCB217</strain>
    </source>
</reference>
<dbReference type="PANTHER" id="PTHR42709">
    <property type="entry name" value="ALKALINE PHOSPHATASE LIKE PROTEIN"/>
    <property type="match status" value="1"/>
</dbReference>
<keyword evidence="2" id="KW-0472">Membrane</keyword>
<dbReference type="OrthoDB" id="9782291at2"/>
<gene>
    <name evidence="4" type="ORF">EEX84_03105</name>
</gene>
<keyword evidence="2" id="KW-1133">Transmembrane helix</keyword>
<dbReference type="GO" id="GO:0005886">
    <property type="term" value="C:plasma membrane"/>
    <property type="evidence" value="ECO:0007669"/>
    <property type="project" value="TreeGrafter"/>
</dbReference>
<dbReference type="Proteomes" id="UP000275473">
    <property type="component" value="Unassembled WGS sequence"/>
</dbReference>
<evidence type="ECO:0000256" key="1">
    <source>
        <dbReference type="ARBA" id="ARBA00010792"/>
    </source>
</evidence>
<keyword evidence="5" id="KW-1185">Reference proteome</keyword>
<feature type="domain" description="VTT" evidence="3">
    <location>
        <begin position="31"/>
        <end position="155"/>
    </location>
</feature>
<dbReference type="RefSeq" id="WP_123164458.1">
    <property type="nucleotide sequence ID" value="NZ_RIAX01000002.1"/>
</dbReference>
<evidence type="ECO:0000256" key="2">
    <source>
        <dbReference type="SAM" id="Phobius"/>
    </source>
</evidence>
<evidence type="ECO:0000259" key="3">
    <source>
        <dbReference type="Pfam" id="PF09335"/>
    </source>
</evidence>
<feature type="transmembrane region" description="Helical" evidence="2">
    <location>
        <begin position="52"/>
        <end position="81"/>
    </location>
</feature>
<comment type="similarity">
    <text evidence="1">Belongs to the DedA family.</text>
</comment>
<feature type="transmembrane region" description="Helical" evidence="2">
    <location>
        <begin position="165"/>
        <end position="189"/>
    </location>
</feature>
<dbReference type="InterPro" id="IPR051311">
    <property type="entry name" value="DedA_domain"/>
</dbReference>
<dbReference type="InterPro" id="IPR032816">
    <property type="entry name" value="VTT_dom"/>
</dbReference>
<feature type="transmembrane region" description="Helical" evidence="2">
    <location>
        <begin position="12"/>
        <end position="32"/>
    </location>
</feature>
<evidence type="ECO:0000313" key="5">
    <source>
        <dbReference type="Proteomes" id="UP000275473"/>
    </source>
</evidence>
<keyword evidence="2" id="KW-0812">Transmembrane</keyword>
<dbReference type="AlphaFoldDB" id="A0A3M8PAM3"/>
<dbReference type="EMBL" id="RIAX01000002">
    <property type="protein sequence ID" value="RNF40759.1"/>
    <property type="molecule type" value="Genomic_DNA"/>
</dbReference>
<proteinExistence type="inferred from homology"/>
<dbReference type="PANTHER" id="PTHR42709:SF9">
    <property type="entry name" value="ALKALINE PHOSPHATASE LIKE PROTEIN"/>
    <property type="match status" value="1"/>
</dbReference>
<evidence type="ECO:0000313" key="4">
    <source>
        <dbReference type="EMBL" id="RNF40759.1"/>
    </source>
</evidence>
<organism evidence="4 5">
    <name type="scientific">Planococcus salinus</name>
    <dbReference type="NCBI Taxonomy" id="1848460"/>
    <lineage>
        <taxon>Bacteria</taxon>
        <taxon>Bacillati</taxon>
        <taxon>Bacillota</taxon>
        <taxon>Bacilli</taxon>
        <taxon>Bacillales</taxon>
        <taxon>Caryophanaceae</taxon>
        <taxon>Planococcus</taxon>
    </lineage>
</organism>
<comment type="caution">
    <text evidence="4">The sequence shown here is derived from an EMBL/GenBank/DDBJ whole genome shotgun (WGS) entry which is preliminary data.</text>
</comment>
<feature type="transmembrane region" description="Helical" evidence="2">
    <location>
        <begin position="132"/>
        <end position="153"/>
    </location>
</feature>
<accession>A0A3M8PAM3</accession>
<name>A0A3M8PAM3_9BACL</name>
<sequence length="196" mass="22913">MDLSFFIELVKEYGYVSMFLINWLLLFGMPLPNEVAATFSGVVTEINHFKPVYAFLAAYLGLISSNTFAYFIGFTLGMRLLRKLKETRWNKAIQKFDAFLVRRGKWAIFLSFFLPGFRWAMPYVVGANRFPFLQYAFFAYTGSFVWMMVYFNLGRTFPYAYDTILSHLQLFFVSLSLVIALVITIRSIYLTRSVRK</sequence>
<protein>
    <submittedName>
        <fullName evidence="4">DedA family protein</fullName>
    </submittedName>
</protein>
<dbReference type="Pfam" id="PF09335">
    <property type="entry name" value="VTT_dom"/>
    <property type="match status" value="1"/>
</dbReference>